<accession>A0AAV4UPC4</accession>
<gene>
    <name evidence="1" type="primary">DENND4A</name>
    <name evidence="1" type="ORF">CEXT_580031</name>
</gene>
<dbReference type="PANTHER" id="PTHR12296">
    <property type="entry name" value="DENN DOMAIN-CONTAINING PROTEIN 4"/>
    <property type="match status" value="1"/>
</dbReference>
<dbReference type="GO" id="GO:0031410">
    <property type="term" value="C:cytoplasmic vesicle"/>
    <property type="evidence" value="ECO:0007669"/>
    <property type="project" value="TreeGrafter"/>
</dbReference>
<dbReference type="PANTHER" id="PTHR12296:SF30">
    <property type="entry name" value="DENN DOMAIN-CONTAINING PROTEIN CRAG"/>
    <property type="match status" value="1"/>
</dbReference>
<sequence>MTKAEFVDQHPIIYWNLVWFFKRIGVTSHLPSLILFSESSTKGKKALLTDEPQASKNILKQILGRLQCNDLYSPICMLMNERKKGPHRKHHHSIYREILFLSFVAIGRENIDNLSFDLEYRKSYSKLSNKQLSQLHVNDRPPAEGAVFCRRYFKDLELKVR</sequence>
<organism evidence="1 2">
    <name type="scientific">Caerostris extrusa</name>
    <name type="common">Bark spider</name>
    <name type="synonym">Caerostris bankana</name>
    <dbReference type="NCBI Taxonomy" id="172846"/>
    <lineage>
        <taxon>Eukaryota</taxon>
        <taxon>Metazoa</taxon>
        <taxon>Ecdysozoa</taxon>
        <taxon>Arthropoda</taxon>
        <taxon>Chelicerata</taxon>
        <taxon>Arachnida</taxon>
        <taxon>Araneae</taxon>
        <taxon>Araneomorphae</taxon>
        <taxon>Entelegynae</taxon>
        <taxon>Araneoidea</taxon>
        <taxon>Araneidae</taxon>
        <taxon>Caerostris</taxon>
    </lineage>
</organism>
<protein>
    <submittedName>
        <fullName evidence="1">C-myc promoter-binding protein</fullName>
    </submittedName>
</protein>
<proteinExistence type="predicted"/>
<evidence type="ECO:0000313" key="2">
    <source>
        <dbReference type="Proteomes" id="UP001054945"/>
    </source>
</evidence>
<name>A0AAV4UPC4_CAEEX</name>
<dbReference type="GO" id="GO:0032483">
    <property type="term" value="P:regulation of Rab protein signal transduction"/>
    <property type="evidence" value="ECO:0007669"/>
    <property type="project" value="TreeGrafter"/>
</dbReference>
<dbReference type="InterPro" id="IPR051696">
    <property type="entry name" value="DENN_Domain_GEFs"/>
</dbReference>
<reference evidence="1 2" key="1">
    <citation type="submission" date="2021-06" db="EMBL/GenBank/DDBJ databases">
        <title>Caerostris extrusa draft genome.</title>
        <authorList>
            <person name="Kono N."/>
            <person name="Arakawa K."/>
        </authorList>
    </citation>
    <scope>NUCLEOTIDE SEQUENCE [LARGE SCALE GENOMIC DNA]</scope>
</reference>
<dbReference type="AlphaFoldDB" id="A0AAV4UPC4"/>
<evidence type="ECO:0000313" key="1">
    <source>
        <dbReference type="EMBL" id="GIY59827.1"/>
    </source>
</evidence>
<dbReference type="GO" id="GO:0005085">
    <property type="term" value="F:guanyl-nucleotide exchange factor activity"/>
    <property type="evidence" value="ECO:0007669"/>
    <property type="project" value="UniProtKB-ARBA"/>
</dbReference>
<dbReference type="EMBL" id="BPLR01013245">
    <property type="protein sequence ID" value="GIY59827.1"/>
    <property type="molecule type" value="Genomic_DNA"/>
</dbReference>
<dbReference type="Proteomes" id="UP001054945">
    <property type="component" value="Unassembled WGS sequence"/>
</dbReference>
<comment type="caution">
    <text evidence="1">The sequence shown here is derived from an EMBL/GenBank/DDBJ whole genome shotgun (WGS) entry which is preliminary data.</text>
</comment>
<keyword evidence="2" id="KW-1185">Reference proteome</keyword>